<dbReference type="VEuPathDB" id="ToxoDB:TGP89_299172"/>
<gene>
    <name evidence="2" type="ORF">TGP89_299172</name>
</gene>
<feature type="compositionally biased region" description="Basic and acidic residues" evidence="1">
    <location>
        <begin position="1"/>
        <end position="18"/>
    </location>
</feature>
<sequence length="328" mass="36236">MREDPPKSQTVVEERKLDNPGNAFSPLIYSPCVPVLLEEIASLLFPPSSSPSSSSSAFSSQGGERRSQLSPFQRLKTVPAAVPACNMLSVRVFGTACCMLASSRWLLLAGLVDSAKTLVVDLSALSPSVVAATCEAVEAARRRDLETESERQEADSPVERAQPVFQFLGDAVPLAFSALSTEDRLAVLQHRGARPKSRPGKREGEEDSEERDGREHEDRDAEGLDEQSESQQGRETQREEREEGGGDEKEDLVSAAAPSLCRQKGRKGGGERRRDPRKPKRQETTEDEKQIGLLKARMCRRVDGIDVEAYMTSLYLFRKMQRDAKTQT</sequence>
<protein>
    <submittedName>
        <fullName evidence="2">Uncharacterized protein</fullName>
    </submittedName>
</protein>
<accession>A0A086KQ65</accession>
<organism evidence="2 3">
    <name type="scientific">Toxoplasma gondii p89</name>
    <dbReference type="NCBI Taxonomy" id="943119"/>
    <lineage>
        <taxon>Eukaryota</taxon>
        <taxon>Sar</taxon>
        <taxon>Alveolata</taxon>
        <taxon>Apicomplexa</taxon>
        <taxon>Conoidasida</taxon>
        <taxon>Coccidia</taxon>
        <taxon>Eucoccidiorida</taxon>
        <taxon>Eimeriorina</taxon>
        <taxon>Sarcocystidae</taxon>
        <taxon>Toxoplasma</taxon>
    </lineage>
</organism>
<reference evidence="2 3" key="1">
    <citation type="submission" date="2014-03" db="EMBL/GenBank/DDBJ databases">
        <authorList>
            <person name="Sibley D."/>
            <person name="Venepally P."/>
            <person name="Karamycheva S."/>
            <person name="Hadjithomas M."/>
            <person name="Khan A."/>
            <person name="Brunk B."/>
            <person name="Roos D."/>
            <person name="Caler E."/>
            <person name="Lorenzi H."/>
        </authorList>
    </citation>
    <scope>NUCLEOTIDE SEQUENCE [LARGE SCALE GENOMIC DNA]</scope>
    <source>
        <strain evidence="3">p89</strain>
    </source>
</reference>
<feature type="compositionally biased region" description="Low complexity" evidence="1">
    <location>
        <begin position="46"/>
        <end position="60"/>
    </location>
</feature>
<dbReference type="Proteomes" id="UP000028828">
    <property type="component" value="Unassembled WGS sequence"/>
</dbReference>
<evidence type="ECO:0000313" key="3">
    <source>
        <dbReference type="Proteomes" id="UP000028828"/>
    </source>
</evidence>
<dbReference type="AlphaFoldDB" id="A0A086KQ65"/>
<dbReference type="EMBL" id="AEYI02000683">
    <property type="protein sequence ID" value="KFG46533.1"/>
    <property type="molecule type" value="Genomic_DNA"/>
</dbReference>
<feature type="region of interest" description="Disordered" evidence="1">
    <location>
        <begin position="1"/>
        <end position="25"/>
    </location>
</feature>
<feature type="compositionally biased region" description="Basic and acidic residues" evidence="1">
    <location>
        <begin position="281"/>
        <end position="290"/>
    </location>
</feature>
<name>A0A086KQ65_TOXGO</name>
<evidence type="ECO:0000313" key="2">
    <source>
        <dbReference type="EMBL" id="KFG46533.1"/>
    </source>
</evidence>
<dbReference type="OrthoDB" id="342190at2759"/>
<feature type="region of interest" description="Disordered" evidence="1">
    <location>
        <begin position="189"/>
        <end position="291"/>
    </location>
</feature>
<proteinExistence type="predicted"/>
<feature type="region of interest" description="Disordered" evidence="1">
    <location>
        <begin position="46"/>
        <end position="70"/>
    </location>
</feature>
<evidence type="ECO:0000256" key="1">
    <source>
        <dbReference type="SAM" id="MobiDB-lite"/>
    </source>
</evidence>
<feature type="compositionally biased region" description="Basic and acidic residues" evidence="1">
    <location>
        <begin position="235"/>
        <end position="247"/>
    </location>
</feature>
<feature type="compositionally biased region" description="Basic and acidic residues" evidence="1">
    <location>
        <begin position="211"/>
        <end position="222"/>
    </location>
</feature>
<comment type="caution">
    <text evidence="2">The sequence shown here is derived from an EMBL/GenBank/DDBJ whole genome shotgun (WGS) entry which is preliminary data.</text>
</comment>